<dbReference type="Pfam" id="PF04037">
    <property type="entry name" value="DUF382"/>
    <property type="match status" value="1"/>
</dbReference>
<evidence type="ECO:0000256" key="2">
    <source>
        <dbReference type="SAM" id="MobiDB-lite"/>
    </source>
</evidence>
<comment type="caution">
    <text evidence="4">The sequence shown here is derived from an EMBL/GenBank/DDBJ whole genome shotgun (WGS) entry which is preliminary data.</text>
</comment>
<dbReference type="AlphaFoldDB" id="A0A177AXN8"/>
<dbReference type="InterPro" id="IPR003034">
    <property type="entry name" value="SAP_dom"/>
</dbReference>
<protein>
    <submittedName>
        <fullName evidence="4">Cold sensitive U2 snRNA suppressor 1</fullName>
    </submittedName>
</protein>
<dbReference type="OrthoDB" id="10260794at2759"/>
<organism evidence="4 5">
    <name type="scientific">Intoshia linei</name>
    <dbReference type="NCBI Taxonomy" id="1819745"/>
    <lineage>
        <taxon>Eukaryota</taxon>
        <taxon>Metazoa</taxon>
        <taxon>Spiralia</taxon>
        <taxon>Lophotrochozoa</taxon>
        <taxon>Mesozoa</taxon>
        <taxon>Orthonectida</taxon>
        <taxon>Rhopaluridae</taxon>
        <taxon>Intoshia</taxon>
    </lineage>
</organism>
<reference evidence="4 5" key="1">
    <citation type="submission" date="2016-04" db="EMBL/GenBank/DDBJ databases">
        <title>The genome of Intoshia linei affirms orthonectids as highly simplified spiralians.</title>
        <authorList>
            <person name="Mikhailov K.V."/>
            <person name="Slusarev G.S."/>
            <person name="Nikitin M.A."/>
            <person name="Logacheva M.D."/>
            <person name="Penin A."/>
            <person name="Aleoshin V."/>
            <person name="Panchin Y.V."/>
        </authorList>
    </citation>
    <scope>NUCLEOTIDE SEQUENCE [LARGE SCALE GENOMIC DNA]</scope>
    <source>
        <strain evidence="4">Intl2013</strain>
        <tissue evidence="4">Whole animal</tissue>
    </source>
</reference>
<dbReference type="PANTHER" id="PTHR12785">
    <property type="entry name" value="SPLICING FACTOR 3B"/>
    <property type="match status" value="1"/>
</dbReference>
<dbReference type="InterPro" id="IPR036361">
    <property type="entry name" value="SAP_dom_sf"/>
</dbReference>
<dbReference type="InterPro" id="IPR006568">
    <property type="entry name" value="PSP_pro-rich"/>
</dbReference>
<gene>
    <name evidence="4" type="ORF">A3Q56_06010</name>
</gene>
<accession>A0A177AXN8</accession>
<dbReference type="InterPro" id="IPR007180">
    <property type="entry name" value="DUF382"/>
</dbReference>
<keyword evidence="5" id="KW-1185">Reference proteome</keyword>
<sequence length="778" mass="88783">MLPEKDLDKKLMKMPVTELKSQLKNAGLSPIGKKQTLVTRLFGHMKSLLFSSNEGVALDENNQSVVEAEKLIPKNLNDLDENNQSVVEAEKLIPKNLNDLDDSFKNIVGEDETSNRKEVIESEPKNLNENQMQIDVDTDNTNTIENIVTENENENQMNVDMDSNNVNISDENKDDTEMLFDKVSKNEKESIGETLEKKEDDLTQNVNISSQEHVPISKSHKNGILNNGTTIKVSIKNKNRRRRLNRKKNKIFKINVELYKQDLELAEKKTDNDENKIPDIKIEYEAEIIEFDGHFKCFENTIDKFETVKGNKVLPIMEQVQVLEKAKISENVMPEKIEVEPVDKEENVDADCEDKKLTKRQFKRQSRMSIADLKSIADRPELVEYHDVNSPNPVFLMQLKSYPNSVPIPRHWCSKRKYLAGKMGYEKKPYSLPECIAGTGIMEMRQALQDKEDHRSLKAKMRERIRPKTGKIDIDYQKLHDAFFKFQKKPKVSRFGEIYYEGKEFETNLRDRKPGELSDELKISLGMPTGQDRYKIPPPWLIAMQRYGPPPNYKGLKIPGLNYPIPEGCSFGFLPGQWGKPPVDEMGRPLYGDVFGLSNIFRNRPMGAPILQNIESTDTSTPLWGELMSESESESEEELEPPLPEDIHTDGISTPAAPLPTGIATPSDLAIGGGLQTPDVIELRKRKIEEAMEMSETPTTLYRTIPEKTTSVGQDLMGSSRAYDLSRIKRDESVVPDEIDEDFRDITKGYGNVSETSQLDKSQKKKHSGSKKYKEFKF</sequence>
<dbReference type="SMART" id="SM00581">
    <property type="entry name" value="PSP"/>
    <property type="match status" value="1"/>
</dbReference>
<dbReference type="Pfam" id="PF02037">
    <property type="entry name" value="SAP"/>
    <property type="match status" value="1"/>
</dbReference>
<dbReference type="GO" id="GO:0005689">
    <property type="term" value="C:U12-type spliceosomal complex"/>
    <property type="evidence" value="ECO:0007669"/>
    <property type="project" value="TreeGrafter"/>
</dbReference>
<evidence type="ECO:0000256" key="1">
    <source>
        <dbReference type="SAM" id="Coils"/>
    </source>
</evidence>
<dbReference type="Gene3D" id="1.10.720.30">
    <property type="entry name" value="SAP domain"/>
    <property type="match status" value="1"/>
</dbReference>
<dbReference type="PANTHER" id="PTHR12785:SF6">
    <property type="entry name" value="SPLICING FACTOR 3B SUBUNIT 2"/>
    <property type="match status" value="1"/>
</dbReference>
<dbReference type="SMART" id="SM00513">
    <property type="entry name" value="SAP"/>
    <property type="match status" value="1"/>
</dbReference>
<dbReference type="Pfam" id="PF04046">
    <property type="entry name" value="PSP"/>
    <property type="match status" value="1"/>
</dbReference>
<dbReference type="InterPro" id="IPR052584">
    <property type="entry name" value="U2_snRNP_Complex_Component"/>
</dbReference>
<dbReference type="SUPFAM" id="SSF68906">
    <property type="entry name" value="SAP domain"/>
    <property type="match status" value="1"/>
</dbReference>
<name>A0A177AXN8_9BILA</name>
<proteinExistence type="predicted"/>
<dbReference type="Proteomes" id="UP000078046">
    <property type="component" value="Unassembled WGS sequence"/>
</dbReference>
<evidence type="ECO:0000313" key="5">
    <source>
        <dbReference type="Proteomes" id="UP000078046"/>
    </source>
</evidence>
<feature type="domain" description="SAP" evidence="3">
    <location>
        <begin position="11"/>
        <end position="45"/>
    </location>
</feature>
<dbReference type="EMBL" id="LWCA01000986">
    <property type="protein sequence ID" value="OAF66262.1"/>
    <property type="molecule type" value="Genomic_DNA"/>
</dbReference>
<dbReference type="PROSITE" id="PS50800">
    <property type="entry name" value="SAP"/>
    <property type="match status" value="1"/>
</dbReference>
<evidence type="ECO:0000259" key="3">
    <source>
        <dbReference type="PROSITE" id="PS50800"/>
    </source>
</evidence>
<feature type="coiled-coil region" evidence="1">
    <location>
        <begin position="249"/>
        <end position="276"/>
    </location>
</feature>
<keyword evidence="1" id="KW-0175">Coiled coil</keyword>
<evidence type="ECO:0000313" key="4">
    <source>
        <dbReference type="EMBL" id="OAF66262.1"/>
    </source>
</evidence>
<feature type="region of interest" description="Disordered" evidence="2">
    <location>
        <begin position="743"/>
        <end position="778"/>
    </location>
</feature>